<reference evidence="3 4" key="1">
    <citation type="submission" date="2016-08" db="EMBL/GenBank/DDBJ databases">
        <title>Draft genome sequence of Candidatus Piscirickettsia litoralis, from seawater.</title>
        <authorList>
            <person name="Wan X."/>
            <person name="Lee A.J."/>
            <person name="Hou S."/>
            <person name="Donachie S.P."/>
        </authorList>
    </citation>
    <scope>NUCLEOTIDE SEQUENCE [LARGE SCALE GENOMIC DNA]</scope>
    <source>
        <strain evidence="3 4">Y2</strain>
    </source>
</reference>
<keyword evidence="2" id="KW-0472">Membrane</keyword>
<feature type="region of interest" description="Disordered" evidence="1">
    <location>
        <begin position="401"/>
        <end position="422"/>
    </location>
</feature>
<keyword evidence="4" id="KW-1185">Reference proteome</keyword>
<accession>A0ABX3A1V9</accession>
<feature type="transmembrane region" description="Helical" evidence="2">
    <location>
        <begin position="12"/>
        <end position="30"/>
    </location>
</feature>
<evidence type="ECO:0000313" key="3">
    <source>
        <dbReference type="EMBL" id="ODN42480.1"/>
    </source>
</evidence>
<dbReference type="Proteomes" id="UP000094329">
    <property type="component" value="Unassembled WGS sequence"/>
</dbReference>
<comment type="caution">
    <text evidence="3">The sequence shown here is derived from an EMBL/GenBank/DDBJ whole genome shotgun (WGS) entry which is preliminary data.</text>
</comment>
<dbReference type="EMBL" id="MDTU01000001">
    <property type="protein sequence ID" value="ODN42480.1"/>
    <property type="molecule type" value="Genomic_DNA"/>
</dbReference>
<keyword evidence="2" id="KW-1133">Transmembrane helix</keyword>
<feature type="transmembrane region" description="Helical" evidence="2">
    <location>
        <begin position="42"/>
        <end position="68"/>
    </location>
</feature>
<name>A0ABX3A1V9_9GAMM</name>
<protein>
    <submittedName>
        <fullName evidence="3">Uncharacterized protein</fullName>
    </submittedName>
</protein>
<organism evidence="3 4">
    <name type="scientific">Piscirickettsia litoralis</name>
    <dbReference type="NCBI Taxonomy" id="1891921"/>
    <lineage>
        <taxon>Bacteria</taxon>
        <taxon>Pseudomonadati</taxon>
        <taxon>Pseudomonadota</taxon>
        <taxon>Gammaproteobacteria</taxon>
        <taxon>Thiotrichales</taxon>
        <taxon>Piscirickettsiaceae</taxon>
        <taxon>Piscirickettsia</taxon>
    </lineage>
</organism>
<sequence length="493" mass="53264">MSTLVPGPTTDQSVYFLWQIFGNIIYWISGENVPSGGDDPTIIHYVISAFNSGLMSVLFVIYAIVLFIGTLNTAHQGEFLGRNWSSMWAPLRAAFGPLCMIPVKYGFCLIQIVLLYAVLVGVQLANFVWNSLEVELGQTAIPAVPVSLLNDVKTDVSKAVLYEAVQKVADDLDVSTSKLTGNTLNAGGTCATTDSSGQATSNQFYNIDGTPTFCVNTEATLPQIDAPSLVSSVNALCDNSDFMNEFAQEMNLFYQSPYSYNGQTITHPGNPYLSSGILTQQCVNSMTLLLSNQNSGSNISEYTFPVSGYSQQLAFKASLGDGSSSSSGGAIYVSAAGNIAFNFSNQNYANGSENSYSRKAERATNQIVTYLYNDDLNLANRELNNYINDLNKDLLGSIQSSSSSTPKGIADSAESSSGSDGPSYYDQCKHYLSSSDDDGVSDDGDDANSSGSLNLRYLECLQLEESNQTYSLSDHVDSDYPFKSYIDSWWMGG</sequence>
<gene>
    <name evidence="3" type="ORF">BGC07_05485</name>
</gene>
<proteinExistence type="predicted"/>
<dbReference type="NCBIfam" id="TIGR04346">
    <property type="entry name" value="DotA_TraY"/>
    <property type="match status" value="1"/>
</dbReference>
<feature type="transmembrane region" description="Helical" evidence="2">
    <location>
        <begin position="105"/>
        <end position="129"/>
    </location>
</feature>
<evidence type="ECO:0000313" key="4">
    <source>
        <dbReference type="Proteomes" id="UP000094329"/>
    </source>
</evidence>
<evidence type="ECO:0000256" key="2">
    <source>
        <dbReference type="SAM" id="Phobius"/>
    </source>
</evidence>
<keyword evidence="2" id="KW-0812">Transmembrane</keyword>
<dbReference type="RefSeq" id="WP_069312277.1">
    <property type="nucleotide sequence ID" value="NZ_MDTU01000001.1"/>
</dbReference>
<dbReference type="InterPro" id="IPR027628">
    <property type="entry name" value="DotA_TraY"/>
</dbReference>
<evidence type="ECO:0000256" key="1">
    <source>
        <dbReference type="SAM" id="MobiDB-lite"/>
    </source>
</evidence>